<gene>
    <name evidence="1" type="ORF">F6U93_00995</name>
</gene>
<proteinExistence type="predicted"/>
<dbReference type="RefSeq" id="WP_150935963.1">
    <property type="nucleotide sequence ID" value="NZ_WAAT01000004.1"/>
</dbReference>
<comment type="caution">
    <text evidence="1">The sequence shown here is derived from an EMBL/GenBank/DDBJ whole genome shotgun (WGS) entry which is preliminary data.</text>
</comment>
<name>A0A6N6MQ16_9FLAO</name>
<evidence type="ECO:0000313" key="1">
    <source>
        <dbReference type="EMBL" id="KAB1071335.1"/>
    </source>
</evidence>
<accession>A0A6N6MQ16</accession>
<reference evidence="1 2" key="1">
    <citation type="submission" date="2019-09" db="EMBL/GenBank/DDBJ databases">
        <authorList>
            <person name="Cao W.R."/>
        </authorList>
    </citation>
    <scope>NUCLEOTIDE SEQUENCE [LARGE SCALE GENOMIC DNA]</scope>
    <source>
        <strain evidence="1 2">B1N29</strain>
    </source>
</reference>
<dbReference type="EMBL" id="WAAT01000004">
    <property type="protein sequence ID" value="KAB1071335.1"/>
    <property type="molecule type" value="Genomic_DNA"/>
</dbReference>
<dbReference type="Pfam" id="PF08907">
    <property type="entry name" value="DUF1853"/>
    <property type="match status" value="1"/>
</dbReference>
<keyword evidence="2" id="KW-1185">Reference proteome</keyword>
<dbReference type="Proteomes" id="UP000441333">
    <property type="component" value="Unassembled WGS sequence"/>
</dbReference>
<dbReference type="AlphaFoldDB" id="A0A6N6MQ16"/>
<protein>
    <submittedName>
        <fullName evidence="1">DUF1853 family protein</fullName>
    </submittedName>
</protein>
<organism evidence="1 2">
    <name type="scientific">Pseudotamlana haliotis</name>
    <dbReference type="NCBI Taxonomy" id="2614804"/>
    <lineage>
        <taxon>Bacteria</taxon>
        <taxon>Pseudomonadati</taxon>
        <taxon>Bacteroidota</taxon>
        <taxon>Flavobacteriia</taxon>
        <taxon>Flavobacteriales</taxon>
        <taxon>Flavobacteriaceae</taxon>
        <taxon>Pseudotamlana</taxon>
    </lineage>
</organism>
<sequence length="272" mass="32024">MNDHPNRVQRQFEGYFNTHLLWKGKDLMGINQLNLVTTALPRFESMKEPNTRLGKRVEQFVFFELQEHNEIKILLHNTQIQNGKQTVGEIDCILEHNNTTVHLEIVFKFYLYDANVGETEIEHWIGPNRKDSLIQKLTKLKEKQLPLIFNPHASSVLLKLGLKPVKITQSVYFKAQLFIPFGKAIPEFKQLNEACVSGFYIHYSKIDQFKNCNFLLPNKIDWLQEPQNHLNWATYSTFIEQLMPLIKNETAPLIWIKQPNGQINKYFVVWWT</sequence>
<evidence type="ECO:0000313" key="2">
    <source>
        <dbReference type="Proteomes" id="UP000441333"/>
    </source>
</evidence>
<dbReference type="InterPro" id="IPR015003">
    <property type="entry name" value="DUF1853"/>
</dbReference>